<evidence type="ECO:0000256" key="4">
    <source>
        <dbReference type="ARBA" id="ARBA00022679"/>
    </source>
</evidence>
<evidence type="ECO:0000256" key="2">
    <source>
        <dbReference type="ARBA" id="ARBA00012438"/>
    </source>
</evidence>
<dbReference type="InterPro" id="IPR004358">
    <property type="entry name" value="Sig_transdc_His_kin-like_C"/>
</dbReference>
<organism evidence="10 11">
    <name type="scientific">Caballeronia pedi</name>
    <dbReference type="NCBI Taxonomy" id="1777141"/>
    <lineage>
        <taxon>Bacteria</taxon>
        <taxon>Pseudomonadati</taxon>
        <taxon>Pseudomonadota</taxon>
        <taxon>Betaproteobacteria</taxon>
        <taxon>Burkholderiales</taxon>
        <taxon>Burkholderiaceae</taxon>
        <taxon>Caballeronia</taxon>
    </lineage>
</organism>
<evidence type="ECO:0000256" key="5">
    <source>
        <dbReference type="ARBA" id="ARBA00022777"/>
    </source>
</evidence>
<dbReference type="RefSeq" id="WP_244206456.1">
    <property type="nucleotide sequence ID" value="NZ_FCOE02000005.1"/>
</dbReference>
<dbReference type="CDD" id="cd00156">
    <property type="entry name" value="REC"/>
    <property type="match status" value="1"/>
</dbReference>
<dbReference type="Gene3D" id="1.10.287.130">
    <property type="match status" value="1"/>
</dbReference>
<dbReference type="GO" id="GO:0005886">
    <property type="term" value="C:plasma membrane"/>
    <property type="evidence" value="ECO:0007669"/>
    <property type="project" value="TreeGrafter"/>
</dbReference>
<feature type="transmembrane region" description="Helical" evidence="7">
    <location>
        <begin position="152"/>
        <end position="172"/>
    </location>
</feature>
<evidence type="ECO:0000313" key="10">
    <source>
        <dbReference type="EMBL" id="SAK53730.1"/>
    </source>
</evidence>
<dbReference type="InterPro" id="IPR036097">
    <property type="entry name" value="HisK_dim/P_sf"/>
</dbReference>
<keyword evidence="7" id="KW-1133">Transmembrane helix</keyword>
<dbReference type="SUPFAM" id="SSF55874">
    <property type="entry name" value="ATPase domain of HSP90 chaperone/DNA topoisomerase II/histidine kinase"/>
    <property type="match status" value="1"/>
</dbReference>
<dbReference type="Proteomes" id="UP000054911">
    <property type="component" value="Unassembled WGS sequence"/>
</dbReference>
<dbReference type="GO" id="GO:0009927">
    <property type="term" value="F:histidine phosphotransfer kinase activity"/>
    <property type="evidence" value="ECO:0007669"/>
    <property type="project" value="TreeGrafter"/>
</dbReference>
<dbReference type="Pfam" id="PF02518">
    <property type="entry name" value="HATPase_c"/>
    <property type="match status" value="1"/>
</dbReference>
<dbReference type="PROSITE" id="PS50110">
    <property type="entry name" value="RESPONSE_REGULATORY"/>
    <property type="match status" value="1"/>
</dbReference>
<keyword evidence="4" id="KW-0808">Transferase</keyword>
<dbReference type="SMART" id="SM00388">
    <property type="entry name" value="HisKA"/>
    <property type="match status" value="1"/>
</dbReference>
<dbReference type="PANTHER" id="PTHR43047">
    <property type="entry name" value="TWO-COMPONENT HISTIDINE PROTEIN KINASE"/>
    <property type="match status" value="1"/>
</dbReference>
<feature type="transmembrane region" description="Helical" evidence="7">
    <location>
        <begin position="177"/>
        <end position="197"/>
    </location>
</feature>
<evidence type="ECO:0000256" key="1">
    <source>
        <dbReference type="ARBA" id="ARBA00000085"/>
    </source>
</evidence>
<dbReference type="SUPFAM" id="SSF52172">
    <property type="entry name" value="CheY-like"/>
    <property type="match status" value="1"/>
</dbReference>
<protein>
    <recommendedName>
        <fullName evidence="2">histidine kinase</fullName>
        <ecNumber evidence="2">2.7.13.3</ecNumber>
    </recommendedName>
</protein>
<dbReference type="SUPFAM" id="SSF47384">
    <property type="entry name" value="Homodimeric domain of signal transducing histidine kinase"/>
    <property type="match status" value="1"/>
</dbReference>
<dbReference type="InterPro" id="IPR003661">
    <property type="entry name" value="HisK_dim/P_dom"/>
</dbReference>
<dbReference type="STRING" id="1777141.AWB80_01906"/>
<sequence>MKMAVPQRAAGARNPGILFAAAREAGMSLVRNLSIPAPFSDPALEAQFLEDHSQRFCAFRRASTLLALAIWTCFLWWDFSFARGNQALAARLPDILALRFAGIALLFFVGVLVLRPSFRSHATGQRIILTGIYGLLCLILTMVAITPAPYNYTQHFIGLCLALFFQFSFFYLRSRVALTAGIITMASIVLLQITLHLLNPEDFFAGLFYMFNVVVVGHGVCTHAERVSRERYSSERALASLNDELRAANVSLGRKNRELEVSKKDQENKTHALLALREQQMIAAQTASRDKSNFLAAATHDLRQPMHALNLFLQAAAEAIRNGEFDQAERLINECGRSSVILARLLNAVLDLSRLESGRVVPRYHVFDVRQIVEEAAEQLRPFAMSRGVELRLRLPKEDVVCVRSDSHWLGRAVANLVSNGIKYADQNKSSKPTVIVGVVRSATRARIDVLDNGIGIPADYFDAIFQPFFQVDNPEQDRDKGLGLGLSIVNAVISMLDQHRIELKSTEGRGSRFSLEMPLCGPSADKPSARAPARSEAAEMAQLKGRYVLLVEDDGLVRASTEALLSQWGVLYDSAASFEEFQSILGDIERFPDLIITDFRLRDAKTAREVAMLGAARLGRPCPCLVVTGEPAASIVPLACEQDVLSKPVSPADLRRGMLALIDGCSCETVGV</sequence>
<dbReference type="Pfam" id="PF00512">
    <property type="entry name" value="HisKA"/>
    <property type="match status" value="1"/>
</dbReference>
<feature type="transmembrane region" description="Helical" evidence="7">
    <location>
        <begin position="97"/>
        <end position="115"/>
    </location>
</feature>
<proteinExistence type="predicted"/>
<dbReference type="PANTHER" id="PTHR43047:SF9">
    <property type="entry name" value="HISTIDINE KINASE"/>
    <property type="match status" value="1"/>
</dbReference>
<keyword evidence="7" id="KW-0812">Transmembrane</keyword>
<dbReference type="SMART" id="SM00448">
    <property type="entry name" value="REC"/>
    <property type="match status" value="1"/>
</dbReference>
<dbReference type="InterPro" id="IPR036890">
    <property type="entry name" value="HATPase_C_sf"/>
</dbReference>
<evidence type="ECO:0000256" key="7">
    <source>
        <dbReference type="SAM" id="Phobius"/>
    </source>
</evidence>
<dbReference type="Gene3D" id="3.40.50.2300">
    <property type="match status" value="1"/>
</dbReference>
<reference evidence="10" key="1">
    <citation type="submission" date="2016-01" db="EMBL/GenBank/DDBJ databases">
        <authorList>
            <person name="Peeters C."/>
        </authorList>
    </citation>
    <scope>NUCLEOTIDE SEQUENCE [LARGE SCALE GENOMIC DNA]</scope>
    <source>
        <strain evidence="10">LMG 29323</strain>
    </source>
</reference>
<feature type="domain" description="Response regulatory" evidence="9">
    <location>
        <begin position="548"/>
        <end position="663"/>
    </location>
</feature>
<dbReference type="GO" id="GO:0000155">
    <property type="term" value="F:phosphorelay sensor kinase activity"/>
    <property type="evidence" value="ECO:0007669"/>
    <property type="project" value="InterPro"/>
</dbReference>
<dbReference type="Gene3D" id="3.30.565.10">
    <property type="entry name" value="Histidine kinase-like ATPase, C-terminal domain"/>
    <property type="match status" value="1"/>
</dbReference>
<evidence type="ECO:0000256" key="3">
    <source>
        <dbReference type="ARBA" id="ARBA00022553"/>
    </source>
</evidence>
<dbReference type="AlphaFoldDB" id="A0A158A7I2"/>
<dbReference type="CDD" id="cd00082">
    <property type="entry name" value="HisKA"/>
    <property type="match status" value="1"/>
</dbReference>
<dbReference type="EMBL" id="FCOE02000005">
    <property type="protein sequence ID" value="SAK53730.1"/>
    <property type="molecule type" value="Genomic_DNA"/>
</dbReference>
<dbReference type="SMART" id="SM00387">
    <property type="entry name" value="HATPase_c"/>
    <property type="match status" value="1"/>
</dbReference>
<evidence type="ECO:0000256" key="6">
    <source>
        <dbReference type="PROSITE-ProRule" id="PRU00169"/>
    </source>
</evidence>
<gene>
    <name evidence="10" type="ORF">AWB80_01906</name>
</gene>
<name>A0A158A7I2_9BURK</name>
<feature type="domain" description="Histidine kinase" evidence="8">
    <location>
        <begin position="297"/>
        <end position="522"/>
    </location>
</feature>
<dbReference type="CDD" id="cd00075">
    <property type="entry name" value="HATPase"/>
    <property type="match status" value="1"/>
</dbReference>
<feature type="transmembrane region" description="Helical" evidence="7">
    <location>
        <begin position="127"/>
        <end position="146"/>
    </location>
</feature>
<dbReference type="InterPro" id="IPR003594">
    <property type="entry name" value="HATPase_dom"/>
</dbReference>
<comment type="catalytic activity">
    <reaction evidence="1">
        <text>ATP + protein L-histidine = ADP + protein N-phospho-L-histidine.</text>
        <dbReference type="EC" id="2.7.13.3"/>
    </reaction>
</comment>
<accession>A0A158A7I2</accession>
<keyword evidence="11" id="KW-1185">Reference proteome</keyword>
<comment type="caution">
    <text evidence="10">The sequence shown here is derived from an EMBL/GenBank/DDBJ whole genome shotgun (WGS) entry which is preliminary data.</text>
</comment>
<dbReference type="InterPro" id="IPR011006">
    <property type="entry name" value="CheY-like_superfamily"/>
</dbReference>
<feature type="transmembrane region" description="Helical" evidence="7">
    <location>
        <begin position="58"/>
        <end position="77"/>
    </location>
</feature>
<evidence type="ECO:0000259" key="8">
    <source>
        <dbReference type="PROSITE" id="PS50109"/>
    </source>
</evidence>
<evidence type="ECO:0000259" key="9">
    <source>
        <dbReference type="PROSITE" id="PS50110"/>
    </source>
</evidence>
<dbReference type="InterPro" id="IPR001789">
    <property type="entry name" value="Sig_transdc_resp-reg_receiver"/>
</dbReference>
<feature type="modified residue" description="4-aspartylphosphate" evidence="6">
    <location>
        <position position="599"/>
    </location>
</feature>
<dbReference type="PRINTS" id="PR00344">
    <property type="entry name" value="BCTRLSENSOR"/>
</dbReference>
<keyword evidence="7" id="KW-0472">Membrane</keyword>
<dbReference type="EC" id="2.7.13.3" evidence="2"/>
<dbReference type="PROSITE" id="PS50109">
    <property type="entry name" value="HIS_KIN"/>
    <property type="match status" value="1"/>
</dbReference>
<keyword evidence="3 6" id="KW-0597">Phosphoprotein</keyword>
<evidence type="ECO:0000313" key="11">
    <source>
        <dbReference type="Proteomes" id="UP000054911"/>
    </source>
</evidence>
<keyword evidence="5 10" id="KW-0418">Kinase</keyword>
<dbReference type="InterPro" id="IPR005467">
    <property type="entry name" value="His_kinase_dom"/>
</dbReference>